<dbReference type="GO" id="GO:0005886">
    <property type="term" value="C:plasma membrane"/>
    <property type="evidence" value="ECO:0007669"/>
    <property type="project" value="UniProtKB-SubCell"/>
</dbReference>
<dbReference type="eggNOG" id="COG0713">
    <property type="taxonomic scope" value="Bacteria"/>
</dbReference>
<feature type="transmembrane region" description="Helical" evidence="13">
    <location>
        <begin position="29"/>
        <end position="53"/>
    </location>
</feature>
<keyword evidence="11 13" id="KW-0830">Ubiquinone</keyword>
<keyword evidence="12 13" id="KW-0472">Membrane</keyword>
<evidence type="ECO:0000256" key="12">
    <source>
        <dbReference type="ARBA" id="ARBA00023136"/>
    </source>
</evidence>
<evidence type="ECO:0000313" key="15">
    <source>
        <dbReference type="Proteomes" id="UP000016900"/>
    </source>
</evidence>
<feature type="transmembrane region" description="Helical" evidence="13">
    <location>
        <begin position="6"/>
        <end position="24"/>
    </location>
</feature>
<dbReference type="HAMAP" id="MF_01456">
    <property type="entry name" value="NDH1_NuoK"/>
    <property type="match status" value="1"/>
</dbReference>
<comment type="catalytic activity">
    <reaction evidence="13">
        <text>a quinone + NADH + 5 H(+)(in) = a quinol + NAD(+) + 4 H(+)(out)</text>
        <dbReference type="Rhea" id="RHEA:57888"/>
        <dbReference type="ChEBI" id="CHEBI:15378"/>
        <dbReference type="ChEBI" id="CHEBI:24646"/>
        <dbReference type="ChEBI" id="CHEBI:57540"/>
        <dbReference type="ChEBI" id="CHEBI:57945"/>
        <dbReference type="ChEBI" id="CHEBI:132124"/>
    </reaction>
</comment>
<keyword evidence="4 13" id="KW-0813">Transport</keyword>
<keyword evidence="9 13" id="KW-1133">Transmembrane helix</keyword>
<comment type="subunit">
    <text evidence="13">NDH-1 is composed of 13 different subunits. Subunits NuoA, H, J, K, L, M, N constitute the membrane sector of the complex.</text>
</comment>
<feature type="transmembrane region" description="Helical" evidence="13">
    <location>
        <begin position="59"/>
        <end position="81"/>
    </location>
</feature>
<comment type="function">
    <text evidence="1 13">NDH-1 shuttles electrons from NADH, via FMN and iron-sulfur (Fe-S) centers, to quinones in the respiratory chain. The immediate electron acceptor for the enzyme in this species is believed to be ubiquinone. Couples the redox reaction to proton translocation (for every two electrons transferred, four hydrogen ions are translocated across the cytoplasmic membrane), and thus conserves the redox energy in a proton gradient.</text>
</comment>
<dbReference type="PANTHER" id="PTHR11434">
    <property type="entry name" value="NADH-UBIQUINONE OXIDOREDUCTASE SUBUNIT ND4L"/>
    <property type="match status" value="1"/>
</dbReference>
<dbReference type="GO" id="GO:0050136">
    <property type="term" value="F:NADH dehydrogenase (quinone) (non-electrogenic) activity"/>
    <property type="evidence" value="ECO:0007669"/>
    <property type="project" value="UniProtKB-UniRule"/>
</dbReference>
<evidence type="ECO:0000256" key="4">
    <source>
        <dbReference type="ARBA" id="ARBA00022448"/>
    </source>
</evidence>
<comment type="subcellular location">
    <subcellularLocation>
        <location evidence="13">Cell membrane</location>
        <topology evidence="13">Multi-pass membrane protein</topology>
    </subcellularLocation>
    <subcellularLocation>
        <location evidence="2">Membrane</location>
        <topology evidence="2">Multi-pass membrane protein</topology>
    </subcellularLocation>
</comment>
<evidence type="ECO:0000256" key="5">
    <source>
        <dbReference type="ARBA" id="ARBA00022475"/>
    </source>
</evidence>
<dbReference type="AlphaFoldDB" id="U3U2Z0"/>
<dbReference type="FunFam" id="1.10.287.3510:FF:000001">
    <property type="entry name" value="NADH-quinone oxidoreductase subunit K"/>
    <property type="match status" value="1"/>
</dbReference>
<comment type="similarity">
    <text evidence="3 13">Belongs to the complex I subunit 4L family.</text>
</comment>
<evidence type="ECO:0000256" key="8">
    <source>
        <dbReference type="ARBA" id="ARBA00022967"/>
    </source>
</evidence>
<evidence type="ECO:0000256" key="10">
    <source>
        <dbReference type="ARBA" id="ARBA00023027"/>
    </source>
</evidence>
<evidence type="ECO:0000256" key="3">
    <source>
        <dbReference type="ARBA" id="ARBA00010519"/>
    </source>
</evidence>
<proteinExistence type="inferred from homology"/>
<accession>U3U2Z0</accession>
<dbReference type="STRING" id="1235990.BMSBPS_0176"/>
<keyword evidence="5 13" id="KW-1003">Cell membrane</keyword>
<dbReference type="GO" id="GO:0030964">
    <property type="term" value="C:NADH dehydrogenase complex"/>
    <property type="evidence" value="ECO:0007669"/>
    <property type="project" value="TreeGrafter"/>
</dbReference>
<reference evidence="14 15" key="1">
    <citation type="submission" date="2012-10" db="EMBL/GenBank/DDBJ databases">
        <title>Genome sequence of the symbiont of the pentatomidae stink bug Halyomorpha halys.</title>
        <authorList>
            <person name="Kobayashi H."/>
            <person name="Fujii-Muramatsu R."/>
            <person name="Takeishi K."/>
            <person name="Noda H."/>
        </authorList>
    </citation>
    <scope>NUCLEOTIDE SEQUENCE [LARGE SCALE GENOMIC DNA]</scope>
</reference>
<dbReference type="RefSeq" id="WP_022564540.1">
    <property type="nucleotide sequence ID" value="NZ_CP010907.1"/>
</dbReference>
<dbReference type="EMBL" id="AP012554">
    <property type="protein sequence ID" value="BAO00521.1"/>
    <property type="molecule type" value="Genomic_DNA"/>
</dbReference>
<dbReference type="InterPro" id="IPR039428">
    <property type="entry name" value="NUOK/Mnh_C1-like"/>
</dbReference>
<dbReference type="NCBIfam" id="NF004320">
    <property type="entry name" value="PRK05715.1-2"/>
    <property type="match status" value="1"/>
</dbReference>
<keyword evidence="7 13" id="KW-0874">Quinone</keyword>
<dbReference type="PANTHER" id="PTHR11434:SF16">
    <property type="entry name" value="NADH-UBIQUINONE OXIDOREDUCTASE CHAIN 4L"/>
    <property type="match status" value="1"/>
</dbReference>
<keyword evidence="15" id="KW-1185">Reference proteome</keyword>
<dbReference type="EC" id="7.1.1.-" evidence="13"/>
<sequence length="100" mass="10920">MIPLKHGLILAAVLFCLGLTSIIVRRNLLFMLIGVEIMINSSALIQVLAGSYWRSADGQVMYILTLSAAAVEAIIGLALLIQLYRCRQTVNVDTVSEMRG</sequence>
<dbReference type="InterPro" id="IPR001133">
    <property type="entry name" value="NADH_UbQ_OxRdtase_chain4L/K"/>
</dbReference>
<dbReference type="KEGG" id="pck:BMSBPS_0176"/>
<dbReference type="NCBIfam" id="NF004319">
    <property type="entry name" value="PRK05715.1-1"/>
    <property type="match status" value="1"/>
</dbReference>
<gene>
    <name evidence="13" type="primary">nuoK</name>
    <name evidence="14" type="ORF">HHS_05510</name>
</gene>
<dbReference type="GO" id="GO:0048038">
    <property type="term" value="F:quinone binding"/>
    <property type="evidence" value="ECO:0007669"/>
    <property type="project" value="UniProtKB-KW"/>
</dbReference>
<keyword evidence="8 13" id="KW-1278">Translocase</keyword>
<dbReference type="GO" id="GO:0042773">
    <property type="term" value="P:ATP synthesis coupled electron transport"/>
    <property type="evidence" value="ECO:0007669"/>
    <property type="project" value="InterPro"/>
</dbReference>
<dbReference type="Gene3D" id="1.10.287.3510">
    <property type="match status" value="1"/>
</dbReference>
<evidence type="ECO:0000256" key="13">
    <source>
        <dbReference type="HAMAP-Rule" id="MF_01456"/>
    </source>
</evidence>
<evidence type="ECO:0000256" key="2">
    <source>
        <dbReference type="ARBA" id="ARBA00004141"/>
    </source>
</evidence>
<dbReference type="Proteomes" id="UP000016900">
    <property type="component" value="Chromosome"/>
</dbReference>
<name>U3U2Z0_9GAMM</name>
<dbReference type="OrthoDB" id="9801357at2"/>
<evidence type="ECO:0000256" key="6">
    <source>
        <dbReference type="ARBA" id="ARBA00022692"/>
    </source>
</evidence>
<evidence type="ECO:0000313" key="14">
    <source>
        <dbReference type="EMBL" id="BAO00521.1"/>
    </source>
</evidence>
<protein>
    <recommendedName>
        <fullName evidence="13">NADH-quinone oxidoreductase subunit K</fullName>
        <ecNumber evidence="13">7.1.1.-</ecNumber>
    </recommendedName>
    <alternativeName>
        <fullName evidence="13">NADH dehydrogenase I subunit K</fullName>
    </alternativeName>
    <alternativeName>
        <fullName evidence="13">NDH-1 subunit K</fullName>
    </alternativeName>
</protein>
<evidence type="ECO:0000256" key="9">
    <source>
        <dbReference type="ARBA" id="ARBA00022989"/>
    </source>
</evidence>
<dbReference type="KEGG" id="hhs:HHS_05510"/>
<keyword evidence="10 13" id="KW-0520">NAD</keyword>
<evidence type="ECO:0000256" key="11">
    <source>
        <dbReference type="ARBA" id="ARBA00023075"/>
    </source>
</evidence>
<dbReference type="PATRIC" id="fig|1235990.3.peg.545"/>
<evidence type="ECO:0000256" key="7">
    <source>
        <dbReference type="ARBA" id="ARBA00022719"/>
    </source>
</evidence>
<organism evidence="14 15">
    <name type="scientific">Candidatus Pantoea carbekii</name>
    <dbReference type="NCBI Taxonomy" id="1235990"/>
    <lineage>
        <taxon>Bacteria</taxon>
        <taxon>Pseudomonadati</taxon>
        <taxon>Pseudomonadota</taxon>
        <taxon>Gammaproteobacteria</taxon>
        <taxon>Enterobacterales</taxon>
        <taxon>Erwiniaceae</taxon>
        <taxon>Pantoea</taxon>
    </lineage>
</organism>
<dbReference type="Pfam" id="PF00420">
    <property type="entry name" value="Oxidored_q2"/>
    <property type="match status" value="1"/>
</dbReference>
<evidence type="ECO:0000256" key="1">
    <source>
        <dbReference type="ARBA" id="ARBA00002378"/>
    </source>
</evidence>
<keyword evidence="6 13" id="KW-0812">Transmembrane</keyword>